<proteinExistence type="predicted"/>
<evidence type="ECO:0000256" key="1">
    <source>
        <dbReference type="SAM" id="MobiDB-lite"/>
    </source>
</evidence>
<dbReference type="EMBL" id="CAEZVJ010000017">
    <property type="protein sequence ID" value="CAB4623498.1"/>
    <property type="molecule type" value="Genomic_DNA"/>
</dbReference>
<reference evidence="3" key="1">
    <citation type="submission" date="2020-05" db="EMBL/GenBank/DDBJ databases">
        <authorList>
            <person name="Chiriac C."/>
            <person name="Salcher M."/>
            <person name="Ghai R."/>
            <person name="Kavagutti S V."/>
        </authorList>
    </citation>
    <scope>NUCLEOTIDE SEQUENCE</scope>
</reference>
<feature type="region of interest" description="Disordered" evidence="1">
    <location>
        <begin position="73"/>
        <end position="92"/>
    </location>
</feature>
<evidence type="ECO:0000313" key="3">
    <source>
        <dbReference type="EMBL" id="CAB4582079.1"/>
    </source>
</evidence>
<protein>
    <submittedName>
        <fullName evidence="3">Unannotated protein</fullName>
    </submittedName>
</protein>
<dbReference type="InterPro" id="IPR021449">
    <property type="entry name" value="DUF3099"/>
</dbReference>
<keyword evidence="2" id="KW-0472">Membrane</keyword>
<name>A0A6J6F3A0_9ZZZZ</name>
<feature type="transmembrane region" description="Helical" evidence="2">
    <location>
        <begin position="26"/>
        <end position="46"/>
    </location>
</feature>
<evidence type="ECO:0000313" key="4">
    <source>
        <dbReference type="EMBL" id="CAB4623498.1"/>
    </source>
</evidence>
<sequence length="92" mass="10012">MTPETQSLTSLPVSPNEERKTRLGQYLIAMGLRLVCLFLCFVTPGWWVLLPVVGVVVLPLVAVGLANVVNSRSSKSVRSRESNVPSLTSFTP</sequence>
<dbReference type="Pfam" id="PF11298">
    <property type="entry name" value="DUF3099"/>
    <property type="match status" value="1"/>
</dbReference>
<keyword evidence="2" id="KW-1133">Transmembrane helix</keyword>
<feature type="transmembrane region" description="Helical" evidence="2">
    <location>
        <begin position="52"/>
        <end position="70"/>
    </location>
</feature>
<dbReference type="EMBL" id="CAEZTZ010000035">
    <property type="protein sequence ID" value="CAB4582079.1"/>
    <property type="molecule type" value="Genomic_DNA"/>
</dbReference>
<evidence type="ECO:0000256" key="2">
    <source>
        <dbReference type="SAM" id="Phobius"/>
    </source>
</evidence>
<keyword evidence="2" id="KW-0812">Transmembrane</keyword>
<gene>
    <name evidence="3" type="ORF">UFOPK1767_00401</name>
    <name evidence="4" type="ORF">UFOPK1961_00262</name>
</gene>
<accession>A0A6J6F3A0</accession>
<dbReference type="AlphaFoldDB" id="A0A6J6F3A0"/>
<organism evidence="3">
    <name type="scientific">freshwater metagenome</name>
    <dbReference type="NCBI Taxonomy" id="449393"/>
    <lineage>
        <taxon>unclassified sequences</taxon>
        <taxon>metagenomes</taxon>
        <taxon>ecological metagenomes</taxon>
    </lineage>
</organism>